<accession>A0ABU0ETA8</accession>
<proteinExistence type="predicted"/>
<keyword evidence="1" id="KW-1133">Transmembrane helix</keyword>
<dbReference type="Proteomes" id="UP001229651">
    <property type="component" value="Unassembled WGS sequence"/>
</dbReference>
<dbReference type="Pfam" id="PF11239">
    <property type="entry name" value="DUF3040"/>
    <property type="match status" value="1"/>
</dbReference>
<evidence type="ECO:0000313" key="2">
    <source>
        <dbReference type="EMBL" id="MDQ0378544.1"/>
    </source>
</evidence>
<dbReference type="InterPro" id="IPR021401">
    <property type="entry name" value="DUF3040"/>
</dbReference>
<gene>
    <name evidence="2" type="ORF">FB470_002538</name>
</gene>
<sequence>MLSRNEQQQLRAIEQWFEISDPDLTRALRSGRLRQWGLGRRLLCLGLMVLGVGLIALGAAVSNVLLLFVGILSLTTGVCLRIGALRP</sequence>
<dbReference type="RefSeq" id="WP_306991344.1">
    <property type="nucleotide sequence ID" value="NZ_JAUSUT010000001.1"/>
</dbReference>
<feature type="transmembrane region" description="Helical" evidence="1">
    <location>
        <begin position="65"/>
        <end position="84"/>
    </location>
</feature>
<comment type="caution">
    <text evidence="2">The sequence shown here is derived from an EMBL/GenBank/DDBJ whole genome shotgun (WGS) entry which is preliminary data.</text>
</comment>
<dbReference type="EMBL" id="JAUSUT010000001">
    <property type="protein sequence ID" value="MDQ0378544.1"/>
    <property type="molecule type" value="Genomic_DNA"/>
</dbReference>
<evidence type="ECO:0008006" key="4">
    <source>
        <dbReference type="Google" id="ProtNLM"/>
    </source>
</evidence>
<keyword evidence="1" id="KW-0472">Membrane</keyword>
<feature type="transmembrane region" description="Helical" evidence="1">
    <location>
        <begin position="42"/>
        <end position="59"/>
    </location>
</feature>
<name>A0ABU0ETA8_9PSEU</name>
<keyword evidence="1" id="KW-0812">Transmembrane</keyword>
<protein>
    <recommendedName>
        <fullName evidence="4">DUF3040 domain-containing protein</fullName>
    </recommendedName>
</protein>
<evidence type="ECO:0000256" key="1">
    <source>
        <dbReference type="SAM" id="Phobius"/>
    </source>
</evidence>
<keyword evidence="3" id="KW-1185">Reference proteome</keyword>
<organism evidence="2 3">
    <name type="scientific">Amycolatopsis thermophila</name>
    <dbReference type="NCBI Taxonomy" id="206084"/>
    <lineage>
        <taxon>Bacteria</taxon>
        <taxon>Bacillati</taxon>
        <taxon>Actinomycetota</taxon>
        <taxon>Actinomycetes</taxon>
        <taxon>Pseudonocardiales</taxon>
        <taxon>Pseudonocardiaceae</taxon>
        <taxon>Amycolatopsis</taxon>
    </lineage>
</organism>
<reference evidence="2 3" key="1">
    <citation type="submission" date="2023-07" db="EMBL/GenBank/DDBJ databases">
        <title>Sequencing the genomes of 1000 actinobacteria strains.</title>
        <authorList>
            <person name="Klenk H.-P."/>
        </authorList>
    </citation>
    <scope>NUCLEOTIDE SEQUENCE [LARGE SCALE GENOMIC DNA]</scope>
    <source>
        <strain evidence="2 3">DSM 45805</strain>
    </source>
</reference>
<evidence type="ECO:0000313" key="3">
    <source>
        <dbReference type="Proteomes" id="UP001229651"/>
    </source>
</evidence>